<dbReference type="Pfam" id="PF00082">
    <property type="entry name" value="Peptidase_S8"/>
    <property type="match status" value="1"/>
</dbReference>
<keyword evidence="4" id="KW-0732">Signal</keyword>
<dbReference type="SUPFAM" id="SSF52743">
    <property type="entry name" value="Subtilisin-like"/>
    <property type="match status" value="1"/>
</dbReference>
<dbReference type="RefSeq" id="WP_111323923.1">
    <property type="nucleotide sequence ID" value="NZ_BIFX01000001.1"/>
</dbReference>
<evidence type="ECO:0000256" key="3">
    <source>
        <dbReference type="ARBA" id="ARBA00022825"/>
    </source>
</evidence>
<dbReference type="GO" id="GO:0006508">
    <property type="term" value="P:proteolysis"/>
    <property type="evidence" value="ECO:0007669"/>
    <property type="project" value="UniProtKB-KW"/>
</dbReference>
<evidence type="ECO:0000313" key="7">
    <source>
        <dbReference type="Proteomes" id="UP000248806"/>
    </source>
</evidence>
<feature type="chain" id="PRO_5016468616" evidence="4">
    <location>
        <begin position="26"/>
        <end position="573"/>
    </location>
</feature>
<dbReference type="InterPro" id="IPR000209">
    <property type="entry name" value="Peptidase_S8/S53_dom"/>
</dbReference>
<protein>
    <submittedName>
        <fullName evidence="6">Kumamolisin</fullName>
    </submittedName>
</protein>
<sequence>MSLKGRWYRWTLYTLLAVFAALPLAACGDGGTQAQNPNPTPNPAYQRVPYDVGLPPEAKNAPKVGDLPGDTMLNLNITFKTDDKVLEQLGGDKAKDGEEIDLSKKANEIGITDQEYEQLKQFFGVDDAKLELGKLHTNLKMQAKAAAVASLLQTKFVYKELKGRKFFAPEKDPMVPKFVSDKIVAITGLESYSKAPKQSATFQPLTPKSTKVADCNVPSSKLLVPEQVKAAYGFDPRWTGKGTIIYLPEFELYDKAGVQNYLDCVGYKGKFSTIDVGQPPTEVGLEATLDIEMVAGLAPEADIVVYQTENSGYAMENVFQQIIEDAAKTNKQPQMLSLSWGLAETNASRSQARAIAQQIKLLSTTHHMSVFVASGDCGAFDGGVYGNLEVDFPASTPYALGVGGTQLTVDGKGQRMNEIVWGNPSPDKAECKNDWGSGGGVSTVFEQPSWQKGDGVQNKYSNGGRQLPDIAAVADMLAVYYEGQWGGIGGTSAAAPIWAAAFATVNQALVANTGYFFFGPRTFYAVADDNAYHDVVEGNNQYYEAAQGWDYGTGMGTPDLEKLYTALEKQAKS</sequence>
<dbReference type="PANTHER" id="PTHR14218:SF15">
    <property type="entry name" value="TRIPEPTIDYL-PEPTIDASE 1"/>
    <property type="match status" value="1"/>
</dbReference>
<dbReference type="SUPFAM" id="SSF54897">
    <property type="entry name" value="Protease propeptides/inhibitors"/>
    <property type="match status" value="1"/>
</dbReference>
<dbReference type="PROSITE" id="PS00138">
    <property type="entry name" value="SUBTILASE_SER"/>
    <property type="match status" value="1"/>
</dbReference>
<dbReference type="EMBL" id="QKUF01000012">
    <property type="protein sequence ID" value="PZW27478.1"/>
    <property type="molecule type" value="Genomic_DNA"/>
</dbReference>
<comment type="caution">
    <text evidence="6">The sequence shown here is derived from an EMBL/GenBank/DDBJ whole genome shotgun (WGS) entry which is preliminary data.</text>
</comment>
<dbReference type="Proteomes" id="UP000248806">
    <property type="component" value="Unassembled WGS sequence"/>
</dbReference>
<dbReference type="InterPro" id="IPR036852">
    <property type="entry name" value="Peptidase_S8/S53_dom_sf"/>
</dbReference>
<keyword evidence="3" id="KW-0720">Serine protease</keyword>
<dbReference type="CDD" id="cd04056">
    <property type="entry name" value="Peptidases_S53"/>
    <property type="match status" value="1"/>
</dbReference>
<dbReference type="AlphaFoldDB" id="A0A326U683"/>
<organism evidence="6 7">
    <name type="scientific">Thermosporothrix hazakensis</name>
    <dbReference type="NCBI Taxonomy" id="644383"/>
    <lineage>
        <taxon>Bacteria</taxon>
        <taxon>Bacillati</taxon>
        <taxon>Chloroflexota</taxon>
        <taxon>Ktedonobacteria</taxon>
        <taxon>Ktedonobacterales</taxon>
        <taxon>Thermosporotrichaceae</taxon>
        <taxon>Thermosporothrix</taxon>
    </lineage>
</organism>
<dbReference type="InterPro" id="IPR050819">
    <property type="entry name" value="Tripeptidyl-peptidase_I"/>
</dbReference>
<dbReference type="Gene3D" id="3.40.50.200">
    <property type="entry name" value="Peptidase S8/S53 domain"/>
    <property type="match status" value="1"/>
</dbReference>
<keyword evidence="1" id="KW-0645">Protease</keyword>
<feature type="domain" description="Peptidase S53" evidence="5">
    <location>
        <begin position="222"/>
        <end position="570"/>
    </location>
</feature>
<dbReference type="PANTHER" id="PTHR14218">
    <property type="entry name" value="PROTEASE S8 TRIPEPTIDYL PEPTIDASE I CLN2"/>
    <property type="match status" value="1"/>
</dbReference>
<reference evidence="6 7" key="1">
    <citation type="submission" date="2018-06" db="EMBL/GenBank/DDBJ databases">
        <title>Genomic Encyclopedia of Archaeal and Bacterial Type Strains, Phase II (KMG-II): from individual species to whole genera.</title>
        <authorList>
            <person name="Goeker M."/>
        </authorList>
    </citation>
    <scope>NUCLEOTIDE SEQUENCE [LARGE SCALE GENOMIC DNA]</scope>
    <source>
        <strain evidence="6 7">ATCC BAA-1881</strain>
    </source>
</reference>
<dbReference type="InterPro" id="IPR030400">
    <property type="entry name" value="Sedolisin_dom"/>
</dbReference>
<name>A0A326U683_THEHA</name>
<keyword evidence="7" id="KW-1185">Reference proteome</keyword>
<accession>A0A326U683</accession>
<dbReference type="GO" id="GO:0008240">
    <property type="term" value="F:tripeptidyl-peptidase activity"/>
    <property type="evidence" value="ECO:0007669"/>
    <property type="project" value="TreeGrafter"/>
</dbReference>
<dbReference type="OrthoDB" id="3480681at2"/>
<keyword evidence="2" id="KW-0378">Hydrolase</keyword>
<dbReference type="InterPro" id="IPR023828">
    <property type="entry name" value="Peptidase_S8_Ser-AS"/>
</dbReference>
<feature type="signal peptide" evidence="4">
    <location>
        <begin position="1"/>
        <end position="25"/>
    </location>
</feature>
<proteinExistence type="predicted"/>
<dbReference type="PROSITE" id="PS51695">
    <property type="entry name" value="SEDOLISIN"/>
    <property type="match status" value="1"/>
</dbReference>
<evidence type="ECO:0000256" key="4">
    <source>
        <dbReference type="SAM" id="SignalP"/>
    </source>
</evidence>
<evidence type="ECO:0000259" key="5">
    <source>
        <dbReference type="PROSITE" id="PS51695"/>
    </source>
</evidence>
<gene>
    <name evidence="6" type="ORF">EI42_03565</name>
</gene>
<evidence type="ECO:0000256" key="1">
    <source>
        <dbReference type="ARBA" id="ARBA00022670"/>
    </source>
</evidence>
<evidence type="ECO:0000256" key="2">
    <source>
        <dbReference type="ARBA" id="ARBA00022801"/>
    </source>
</evidence>
<evidence type="ECO:0000313" key="6">
    <source>
        <dbReference type="EMBL" id="PZW27478.1"/>
    </source>
</evidence>
<dbReference type="GO" id="GO:0004252">
    <property type="term" value="F:serine-type endopeptidase activity"/>
    <property type="evidence" value="ECO:0007669"/>
    <property type="project" value="InterPro"/>
</dbReference>